<proteinExistence type="inferred from homology"/>
<dbReference type="PROSITE" id="PS50297">
    <property type="entry name" value="ANK_REP_REGION"/>
    <property type="match status" value="1"/>
</dbReference>
<dbReference type="PROSITE" id="PS50088">
    <property type="entry name" value="ANK_REPEAT"/>
    <property type="match status" value="1"/>
</dbReference>
<feature type="region of interest" description="Disordered" evidence="5">
    <location>
        <begin position="134"/>
        <end position="168"/>
    </location>
</feature>
<evidence type="ECO:0000256" key="3">
    <source>
        <dbReference type="PROSITE-ProRule" id="PRU00023"/>
    </source>
</evidence>
<evidence type="ECO:0000256" key="4">
    <source>
        <dbReference type="RuleBase" id="RU003682"/>
    </source>
</evidence>
<dbReference type="PROSITE" id="PS51471">
    <property type="entry name" value="FE2OG_OXY"/>
    <property type="match status" value="1"/>
</dbReference>
<dbReference type="EMBL" id="HBNR01054653">
    <property type="protein sequence ID" value="CAE4620675.1"/>
    <property type="molecule type" value="Transcribed_RNA"/>
</dbReference>
<name>A0A7S4RNV6_9DINO</name>
<feature type="region of interest" description="Disordered" evidence="5">
    <location>
        <begin position="351"/>
        <end position="373"/>
    </location>
</feature>
<feature type="repeat" description="ANK" evidence="3">
    <location>
        <begin position="72"/>
        <end position="104"/>
    </location>
</feature>
<keyword evidence="4" id="KW-0479">Metal-binding</keyword>
<dbReference type="GO" id="GO:0016491">
    <property type="term" value="F:oxidoreductase activity"/>
    <property type="evidence" value="ECO:0007669"/>
    <property type="project" value="UniProtKB-KW"/>
</dbReference>
<dbReference type="SMART" id="SM00248">
    <property type="entry name" value="ANK"/>
    <property type="match status" value="2"/>
</dbReference>
<evidence type="ECO:0000256" key="2">
    <source>
        <dbReference type="ARBA" id="ARBA00023043"/>
    </source>
</evidence>
<dbReference type="GO" id="GO:0046872">
    <property type="term" value="F:metal ion binding"/>
    <property type="evidence" value="ECO:0007669"/>
    <property type="project" value="UniProtKB-KW"/>
</dbReference>
<dbReference type="Pfam" id="PF13640">
    <property type="entry name" value="2OG-FeII_Oxy_3"/>
    <property type="match status" value="1"/>
</dbReference>
<dbReference type="SUPFAM" id="SSF48403">
    <property type="entry name" value="Ankyrin repeat"/>
    <property type="match status" value="1"/>
</dbReference>
<accession>A0A7S4RNV6</accession>
<evidence type="ECO:0000259" key="6">
    <source>
        <dbReference type="PROSITE" id="PS51471"/>
    </source>
</evidence>
<comment type="similarity">
    <text evidence="4">Belongs to the iron/ascorbate-dependent oxidoreductase family.</text>
</comment>
<gene>
    <name evidence="7" type="ORF">AMON00008_LOCUS38402</name>
</gene>
<keyword evidence="2 3" id="KW-0040">ANK repeat</keyword>
<evidence type="ECO:0000313" key="7">
    <source>
        <dbReference type="EMBL" id="CAE4620675.1"/>
    </source>
</evidence>
<dbReference type="InterPro" id="IPR036770">
    <property type="entry name" value="Ankyrin_rpt-contain_sf"/>
</dbReference>
<sequence length="410" mass="43922">MGAVASTPCCLSTADDLLEAGDRAEAPLRPAPSKAQSDGSTSRLLQAAVAGDAVGVQKLLAAGCSADSTDDAGLRPLHLAALHGHAEVAQTLLAASAAVHATMPPPSCKTPLAVAAVGGRQEVFEVLLQASRSKAAGSSSEASETSGSSSAESSEASEGESQSSSNGSMERYTLHGAMERERGLWALADQRMAYRLWRGRGGVPRHLHSPPAFRLADAPAAENAYVVVPGLLSPTDIAEVHVAGRLPSVRRCEDRAADLVYDHVAYRFENELRAGARGLYRRLLGVMVWADLMLWGALRGRPKVFPEFEYIRYDGKPSTEEYAIHPHVDNRSLVTLVCMLSDRRDFAGGTLGFEPAQESSEEEQEGASEDRLEELEPGTAVIFRGERLEHWVRPVLSGTRYVLQIELASV</sequence>
<feature type="compositionally biased region" description="Acidic residues" evidence="5">
    <location>
        <begin position="359"/>
        <end position="373"/>
    </location>
</feature>
<feature type="domain" description="Fe2OG dioxygenase" evidence="6">
    <location>
        <begin position="303"/>
        <end position="409"/>
    </location>
</feature>
<dbReference type="InterPro" id="IPR044862">
    <property type="entry name" value="Pro_4_hyd_alph_FE2OG_OXY"/>
</dbReference>
<evidence type="ECO:0000256" key="5">
    <source>
        <dbReference type="SAM" id="MobiDB-lite"/>
    </source>
</evidence>
<dbReference type="AlphaFoldDB" id="A0A7S4RNV6"/>
<dbReference type="PANTHER" id="PTHR24173">
    <property type="entry name" value="ANKYRIN REPEAT CONTAINING"/>
    <property type="match status" value="1"/>
</dbReference>
<keyword evidence="1" id="KW-0677">Repeat</keyword>
<dbReference type="Pfam" id="PF12796">
    <property type="entry name" value="Ank_2"/>
    <property type="match status" value="1"/>
</dbReference>
<dbReference type="InterPro" id="IPR002110">
    <property type="entry name" value="Ankyrin_rpt"/>
</dbReference>
<keyword evidence="4" id="KW-0408">Iron</keyword>
<dbReference type="Gene3D" id="2.60.120.620">
    <property type="entry name" value="q2cbj1_9rhob like domain"/>
    <property type="match status" value="1"/>
</dbReference>
<keyword evidence="4" id="KW-0560">Oxidoreductase</keyword>
<reference evidence="7" key="1">
    <citation type="submission" date="2021-01" db="EMBL/GenBank/DDBJ databases">
        <authorList>
            <person name="Corre E."/>
            <person name="Pelletier E."/>
            <person name="Niang G."/>
            <person name="Scheremetjew M."/>
            <person name="Finn R."/>
            <person name="Kale V."/>
            <person name="Holt S."/>
            <person name="Cochrane G."/>
            <person name="Meng A."/>
            <person name="Brown T."/>
            <person name="Cohen L."/>
        </authorList>
    </citation>
    <scope>NUCLEOTIDE SEQUENCE</scope>
    <source>
        <strain evidence="7">CCMP3105</strain>
    </source>
</reference>
<dbReference type="Gene3D" id="1.25.40.20">
    <property type="entry name" value="Ankyrin repeat-containing domain"/>
    <property type="match status" value="1"/>
</dbReference>
<organism evidence="7">
    <name type="scientific">Alexandrium monilatum</name>
    <dbReference type="NCBI Taxonomy" id="311494"/>
    <lineage>
        <taxon>Eukaryota</taxon>
        <taxon>Sar</taxon>
        <taxon>Alveolata</taxon>
        <taxon>Dinophyceae</taxon>
        <taxon>Gonyaulacales</taxon>
        <taxon>Pyrocystaceae</taxon>
        <taxon>Alexandrium</taxon>
    </lineage>
</organism>
<dbReference type="PANTHER" id="PTHR24173:SF74">
    <property type="entry name" value="ANKYRIN REPEAT DOMAIN-CONTAINING PROTEIN 16"/>
    <property type="match status" value="1"/>
</dbReference>
<evidence type="ECO:0000256" key="1">
    <source>
        <dbReference type="ARBA" id="ARBA00022737"/>
    </source>
</evidence>
<dbReference type="InterPro" id="IPR005123">
    <property type="entry name" value="Oxoglu/Fe-dep_dioxygenase_dom"/>
</dbReference>
<protein>
    <recommendedName>
        <fullName evidence="6">Fe2OG dioxygenase domain-containing protein</fullName>
    </recommendedName>
</protein>